<protein>
    <submittedName>
        <fullName evidence="8">CG7560</fullName>
    </submittedName>
</protein>
<dbReference type="CDD" id="cd00537">
    <property type="entry name" value="MTHFR"/>
    <property type="match status" value="1"/>
</dbReference>
<evidence type="ECO:0000256" key="1">
    <source>
        <dbReference type="ARBA" id="ARBA00001974"/>
    </source>
</evidence>
<evidence type="ECO:0000313" key="8">
    <source>
        <dbReference type="EMBL" id="ALC43694.1"/>
    </source>
</evidence>
<gene>
    <name evidence="8" type="ORF">Dbus_chr3Lg860</name>
</gene>
<evidence type="ECO:0000256" key="2">
    <source>
        <dbReference type="ARBA" id="ARBA00004777"/>
    </source>
</evidence>
<dbReference type="OMA" id="WGFHFFT"/>
<keyword evidence="9" id="KW-1185">Reference proteome</keyword>
<sequence length="390" mass="44308">MRVTAKLSPATAAAAGAGLRWSSVVAFKRRRPLSCYRWNQLSKRTQSVSSSLAMHALELPVRQNIGTHASDVPLETCFHYTPSQLQSCPQVESIAQLVANKTKSKKFFFGIEITADNHGKPTCVDFNQFLPVMPTFISIVWLASYWNVPIAKVQSLQMIQQLQQHIPAMPHFSVYRLTQQRLDEFLALNLSNMLAVRGDKVHEDQMYHFGHELVKYARDKRPDLSIGVAGYPMGYTKDQTETQEMDRIICYLKAKVDAGADFIITQFCYSPERIVEFLCAARRAGVDKPIMVGVVVPESFKLYALMETIANISLPEQQRAELELIKQDDEKCRQFFVQLALRTIKAVLEADQGVYGIQFYTMNRFKSVLEVIGELRKQGVLETPQQDDKF</sequence>
<keyword evidence="6" id="KW-0560">Oxidoreductase</keyword>
<dbReference type="AlphaFoldDB" id="A0A0M5J5S0"/>
<evidence type="ECO:0000256" key="5">
    <source>
        <dbReference type="ARBA" id="ARBA00022827"/>
    </source>
</evidence>
<proteinExistence type="inferred from homology"/>
<dbReference type="SUPFAM" id="SSF51730">
    <property type="entry name" value="FAD-linked oxidoreductase"/>
    <property type="match status" value="1"/>
</dbReference>
<evidence type="ECO:0000256" key="4">
    <source>
        <dbReference type="ARBA" id="ARBA00022630"/>
    </source>
</evidence>
<keyword evidence="5" id="KW-0274">FAD</keyword>
<organism evidence="8 9">
    <name type="scientific">Drosophila busckii</name>
    <name type="common">Fruit fly</name>
    <dbReference type="NCBI Taxonomy" id="30019"/>
    <lineage>
        <taxon>Eukaryota</taxon>
        <taxon>Metazoa</taxon>
        <taxon>Ecdysozoa</taxon>
        <taxon>Arthropoda</taxon>
        <taxon>Hexapoda</taxon>
        <taxon>Insecta</taxon>
        <taxon>Pterygota</taxon>
        <taxon>Neoptera</taxon>
        <taxon>Endopterygota</taxon>
        <taxon>Diptera</taxon>
        <taxon>Brachycera</taxon>
        <taxon>Muscomorpha</taxon>
        <taxon>Ephydroidea</taxon>
        <taxon>Drosophilidae</taxon>
        <taxon>Drosophila</taxon>
    </lineage>
</organism>
<evidence type="ECO:0000256" key="6">
    <source>
        <dbReference type="ARBA" id="ARBA00023002"/>
    </source>
</evidence>
<dbReference type="STRING" id="30019.A0A0M5J5S0"/>
<dbReference type="UniPathway" id="UPA00193"/>
<dbReference type="GO" id="GO:0035999">
    <property type="term" value="P:tetrahydrofolate interconversion"/>
    <property type="evidence" value="ECO:0007669"/>
    <property type="project" value="UniProtKB-UniPathway"/>
</dbReference>
<dbReference type="PANTHER" id="PTHR45754:SF3">
    <property type="entry name" value="METHYLENETETRAHYDROFOLATE REDUCTASE (NADPH)"/>
    <property type="match status" value="1"/>
</dbReference>
<evidence type="ECO:0000313" key="9">
    <source>
        <dbReference type="Proteomes" id="UP000494163"/>
    </source>
</evidence>
<dbReference type="SMR" id="A0A0M5J5S0"/>
<dbReference type="GO" id="GO:0071949">
    <property type="term" value="F:FAD binding"/>
    <property type="evidence" value="ECO:0007669"/>
    <property type="project" value="TreeGrafter"/>
</dbReference>
<name>A0A0M5J5S0_DROBS</name>
<dbReference type="Proteomes" id="UP000494163">
    <property type="component" value="Chromosome 3L"/>
</dbReference>
<dbReference type="InterPro" id="IPR003171">
    <property type="entry name" value="Mehydrof_redctse-like"/>
</dbReference>
<dbReference type="GO" id="GO:0004489">
    <property type="term" value="F:methylenetetrahydrofolate reductase [NAD(P)H] activity"/>
    <property type="evidence" value="ECO:0007669"/>
    <property type="project" value="InterPro"/>
</dbReference>
<dbReference type="GO" id="GO:0005829">
    <property type="term" value="C:cytosol"/>
    <property type="evidence" value="ECO:0007669"/>
    <property type="project" value="TreeGrafter"/>
</dbReference>
<dbReference type="InterPro" id="IPR029041">
    <property type="entry name" value="FAD-linked_oxidoreductase-like"/>
</dbReference>
<keyword evidence="4" id="KW-0285">Flavoprotein</keyword>
<comment type="cofactor">
    <cofactor evidence="1">
        <name>FAD</name>
        <dbReference type="ChEBI" id="CHEBI:57692"/>
    </cofactor>
</comment>
<comment type="pathway">
    <text evidence="2 7">One-carbon metabolism; tetrahydrofolate interconversion.</text>
</comment>
<dbReference type="GO" id="GO:0009086">
    <property type="term" value="P:methionine biosynthetic process"/>
    <property type="evidence" value="ECO:0007669"/>
    <property type="project" value="TreeGrafter"/>
</dbReference>
<dbReference type="Pfam" id="PF02219">
    <property type="entry name" value="MTHFR"/>
    <property type="match status" value="1"/>
</dbReference>
<comment type="similarity">
    <text evidence="3">Belongs to the methylenetetrahydrofolate reductase family.</text>
</comment>
<dbReference type="Gene3D" id="3.20.20.220">
    <property type="match status" value="1"/>
</dbReference>
<dbReference type="OrthoDB" id="16284at2759"/>
<dbReference type="EMBL" id="CP012525">
    <property type="protein sequence ID" value="ALC43694.1"/>
    <property type="molecule type" value="Genomic_DNA"/>
</dbReference>
<dbReference type="PANTHER" id="PTHR45754">
    <property type="entry name" value="METHYLENETETRAHYDROFOLATE REDUCTASE"/>
    <property type="match status" value="1"/>
</dbReference>
<reference evidence="8 9" key="1">
    <citation type="submission" date="2015-08" db="EMBL/GenBank/DDBJ databases">
        <title>Ancestral chromatin configuration constrains chromatin evolution on differentiating sex chromosomes in Drosophila.</title>
        <authorList>
            <person name="Zhou Q."/>
            <person name="Bachtrog D."/>
        </authorList>
    </citation>
    <scope>NUCLEOTIDE SEQUENCE [LARGE SCALE GENOMIC DNA]</scope>
    <source>
        <tissue evidence="8">Whole larvae</tissue>
    </source>
</reference>
<evidence type="ECO:0000256" key="3">
    <source>
        <dbReference type="ARBA" id="ARBA00006743"/>
    </source>
</evidence>
<evidence type="ECO:0000256" key="7">
    <source>
        <dbReference type="RuleBase" id="RU004254"/>
    </source>
</evidence>
<accession>A0A0M5J5S0</accession>